<comment type="caution">
    <text evidence="2">The sequence shown here is derived from an EMBL/GenBank/DDBJ whole genome shotgun (WGS) entry which is preliminary data.</text>
</comment>
<evidence type="ECO:0000256" key="1">
    <source>
        <dbReference type="SAM" id="MobiDB-lite"/>
    </source>
</evidence>
<dbReference type="EMBL" id="MU250538">
    <property type="protein sequence ID" value="KAG7445100.1"/>
    <property type="molecule type" value="Genomic_DNA"/>
</dbReference>
<dbReference type="Proteomes" id="UP000812287">
    <property type="component" value="Unassembled WGS sequence"/>
</dbReference>
<sequence>MTTKRRQQAPHEVLDTAFGSQGGRNNFSSTDHYGRQRKFYSLRRVRWISRPRASNFSSTTGAALLEGGVEGYQRSPFGTPESRCGSRLLILNDSEDGFGWS</sequence>
<dbReference type="GeneID" id="66102361"/>
<reference evidence="2" key="1">
    <citation type="submission" date="2020-11" db="EMBL/GenBank/DDBJ databases">
        <title>Adaptations for nitrogen fixation in a non-lichenized fungal sporocarp promotes dispersal by wood-feeding termites.</title>
        <authorList>
            <consortium name="DOE Joint Genome Institute"/>
            <person name="Koch R.A."/>
            <person name="Yoon G."/>
            <person name="Arayal U."/>
            <person name="Lail K."/>
            <person name="Amirebrahimi M."/>
            <person name="Labutti K."/>
            <person name="Lipzen A."/>
            <person name="Riley R."/>
            <person name="Barry K."/>
            <person name="Henrissat B."/>
            <person name="Grigoriev I.V."/>
            <person name="Herr J.R."/>
            <person name="Aime M.C."/>
        </authorList>
    </citation>
    <scope>NUCLEOTIDE SEQUENCE</scope>
    <source>
        <strain evidence="2">MCA 3950</strain>
    </source>
</reference>
<dbReference type="RefSeq" id="XP_043038600.1">
    <property type="nucleotide sequence ID" value="XM_043180065.1"/>
</dbReference>
<accession>A0A9P8ARH8</accession>
<organism evidence="2 3">
    <name type="scientific">Guyanagaster necrorhizus</name>
    <dbReference type="NCBI Taxonomy" id="856835"/>
    <lineage>
        <taxon>Eukaryota</taxon>
        <taxon>Fungi</taxon>
        <taxon>Dikarya</taxon>
        <taxon>Basidiomycota</taxon>
        <taxon>Agaricomycotina</taxon>
        <taxon>Agaricomycetes</taxon>
        <taxon>Agaricomycetidae</taxon>
        <taxon>Agaricales</taxon>
        <taxon>Marasmiineae</taxon>
        <taxon>Physalacriaceae</taxon>
        <taxon>Guyanagaster</taxon>
    </lineage>
</organism>
<keyword evidence="3" id="KW-1185">Reference proteome</keyword>
<evidence type="ECO:0000313" key="2">
    <source>
        <dbReference type="EMBL" id="KAG7445100.1"/>
    </source>
</evidence>
<feature type="region of interest" description="Disordered" evidence="1">
    <location>
        <begin position="1"/>
        <end position="31"/>
    </location>
</feature>
<protein>
    <submittedName>
        <fullName evidence="2">Uncharacterized protein</fullName>
    </submittedName>
</protein>
<proteinExistence type="predicted"/>
<dbReference type="AlphaFoldDB" id="A0A9P8ARH8"/>
<name>A0A9P8ARH8_9AGAR</name>
<gene>
    <name evidence="2" type="ORF">BT62DRAFT_210025</name>
</gene>
<evidence type="ECO:0000313" key="3">
    <source>
        <dbReference type="Proteomes" id="UP000812287"/>
    </source>
</evidence>